<name>A0AAP0L2M1_9MAGN</name>
<dbReference type="EMBL" id="JBBNAF010000002">
    <property type="protein sequence ID" value="KAK9163317.1"/>
    <property type="molecule type" value="Genomic_DNA"/>
</dbReference>
<dbReference type="GO" id="GO:0009409">
    <property type="term" value="P:response to cold"/>
    <property type="evidence" value="ECO:0007669"/>
    <property type="project" value="InterPro"/>
</dbReference>
<sequence length="380" mass="43109">MRDDREAVRDGERQSEAVRALRGGGVRVCLLSEEIGDEPFRENLGDEQILHTFTASQEKSREERAEKRERALSLVLSCSRASACSLPRVARSIDRSYDLEELKERVERAGSAKKWRRSSRGTRRSENLGMSSSSSKDGSSDFAAQFDCDGAENKGIVIVSLGYLLKAMQMTESMSQEWTDEKHSLYLNSMEASFVRQLNSHEYHSVSLFCQHSNLTPLMDMPDSSSLYSNANNSISSGQFKVLQGGSWRGITFERAQLKHQKIDDSHLLLENQWIRHFRSAGKQEVILSDRHENSFTSKEPVGSKEQKKVFHRAGTCSKEVHASMYHQHSVDGIKDQCYRRREAHLRRGCLESPRREAQGEPALMLSVDVGHRQDSAAFY</sequence>
<dbReference type="PANTHER" id="PTHR33676:SF3">
    <property type="entry name" value="COLD-REGULATED PROTEIN 27"/>
    <property type="match status" value="1"/>
</dbReference>
<dbReference type="Proteomes" id="UP001420932">
    <property type="component" value="Unassembled WGS sequence"/>
</dbReference>
<dbReference type="PANTHER" id="PTHR33676">
    <property type="entry name" value="COLD REGULATED PROTEIN 27"/>
    <property type="match status" value="1"/>
</dbReference>
<proteinExistence type="predicted"/>
<evidence type="ECO:0000313" key="2">
    <source>
        <dbReference type="EMBL" id="KAK9163317.1"/>
    </source>
</evidence>
<feature type="region of interest" description="Disordered" evidence="1">
    <location>
        <begin position="110"/>
        <end position="140"/>
    </location>
</feature>
<reference evidence="2 3" key="1">
    <citation type="submission" date="2024-01" db="EMBL/GenBank/DDBJ databases">
        <title>Genome assemblies of Stephania.</title>
        <authorList>
            <person name="Yang L."/>
        </authorList>
    </citation>
    <scope>NUCLEOTIDE SEQUENCE [LARGE SCALE GENOMIC DNA]</scope>
    <source>
        <strain evidence="2">YNDBR</strain>
        <tissue evidence="2">Leaf</tissue>
    </source>
</reference>
<feature type="compositionally biased region" description="Low complexity" evidence="1">
    <location>
        <begin position="131"/>
        <end position="140"/>
    </location>
</feature>
<accession>A0AAP0L2M1</accession>
<evidence type="ECO:0000256" key="1">
    <source>
        <dbReference type="SAM" id="MobiDB-lite"/>
    </source>
</evidence>
<dbReference type="GO" id="GO:0042752">
    <property type="term" value="P:regulation of circadian rhythm"/>
    <property type="evidence" value="ECO:0007669"/>
    <property type="project" value="InterPro"/>
</dbReference>
<keyword evidence="3" id="KW-1185">Reference proteome</keyword>
<organism evidence="2 3">
    <name type="scientific">Stephania yunnanensis</name>
    <dbReference type="NCBI Taxonomy" id="152371"/>
    <lineage>
        <taxon>Eukaryota</taxon>
        <taxon>Viridiplantae</taxon>
        <taxon>Streptophyta</taxon>
        <taxon>Embryophyta</taxon>
        <taxon>Tracheophyta</taxon>
        <taxon>Spermatophyta</taxon>
        <taxon>Magnoliopsida</taxon>
        <taxon>Ranunculales</taxon>
        <taxon>Menispermaceae</taxon>
        <taxon>Menispermoideae</taxon>
        <taxon>Cissampelideae</taxon>
        <taxon>Stephania</taxon>
    </lineage>
</organism>
<evidence type="ECO:0000313" key="3">
    <source>
        <dbReference type="Proteomes" id="UP001420932"/>
    </source>
</evidence>
<gene>
    <name evidence="2" type="ORF">Syun_004219</name>
</gene>
<dbReference type="AlphaFoldDB" id="A0AAP0L2M1"/>
<feature type="compositionally biased region" description="Basic residues" evidence="1">
    <location>
        <begin position="111"/>
        <end position="122"/>
    </location>
</feature>
<dbReference type="InterPro" id="IPR044678">
    <property type="entry name" value="COR27/28"/>
</dbReference>
<comment type="caution">
    <text evidence="2">The sequence shown here is derived from an EMBL/GenBank/DDBJ whole genome shotgun (WGS) entry which is preliminary data.</text>
</comment>
<protein>
    <submittedName>
        <fullName evidence="2">Uncharacterized protein</fullName>
    </submittedName>
</protein>